<gene>
    <name evidence="3" type="ORF">RF679_00780</name>
</gene>
<keyword evidence="1" id="KW-0732">Signal</keyword>
<dbReference type="Pfam" id="PF01979">
    <property type="entry name" value="Amidohydro_1"/>
    <property type="match status" value="1"/>
</dbReference>
<dbReference type="Gene3D" id="1.20.58.520">
    <property type="entry name" value="Amidohydrolase"/>
    <property type="match status" value="1"/>
</dbReference>
<dbReference type="Gene3D" id="2.30.40.10">
    <property type="entry name" value="Urease, subunit C, domain 1"/>
    <property type="match status" value="2"/>
</dbReference>
<dbReference type="EMBL" id="CP133720">
    <property type="protein sequence ID" value="WMW80830.1"/>
    <property type="molecule type" value="Genomic_DNA"/>
</dbReference>
<feature type="domain" description="Amidohydrolase-related" evidence="2">
    <location>
        <begin position="93"/>
        <end position="504"/>
    </location>
</feature>
<evidence type="ECO:0000256" key="1">
    <source>
        <dbReference type="SAM" id="SignalP"/>
    </source>
</evidence>
<dbReference type="Proteomes" id="UP001181355">
    <property type="component" value="Chromosome"/>
</dbReference>
<evidence type="ECO:0000259" key="2">
    <source>
        <dbReference type="Pfam" id="PF01979"/>
    </source>
</evidence>
<dbReference type="RefSeq" id="WP_309482321.1">
    <property type="nucleotide sequence ID" value="NZ_CP133720.1"/>
</dbReference>
<name>A0ABY9RKP0_9BURK</name>
<dbReference type="InterPro" id="IPR006680">
    <property type="entry name" value="Amidohydro-rel"/>
</dbReference>
<protein>
    <submittedName>
        <fullName evidence="3">Amidohydrolase family protein</fullName>
    </submittedName>
</protein>
<dbReference type="InterPro" id="IPR032466">
    <property type="entry name" value="Metal_Hydrolase"/>
</dbReference>
<dbReference type="Gene3D" id="3.20.20.140">
    <property type="entry name" value="Metal-dependent hydrolases"/>
    <property type="match status" value="1"/>
</dbReference>
<accession>A0ABY9RKP0</accession>
<proteinExistence type="predicted"/>
<reference evidence="3" key="1">
    <citation type="submission" date="2023-09" db="EMBL/GenBank/DDBJ databases">
        <title>Undibacterium sp. 20NA77.5 isolated from freshwater.</title>
        <authorList>
            <person name="Le V."/>
            <person name="Ko S.-R."/>
            <person name="Ahn C.-Y."/>
            <person name="Oh H.-M."/>
        </authorList>
    </citation>
    <scope>NUCLEOTIDE SEQUENCE</scope>
    <source>
        <strain evidence="3">20NA77.5</strain>
    </source>
</reference>
<dbReference type="SUPFAM" id="SSF51338">
    <property type="entry name" value="Composite domain of metallo-dependent hydrolases"/>
    <property type="match status" value="1"/>
</dbReference>
<sequence>MSLMKNQMSFVPSKLSVLAASSLLLTSLISNFAAAQVQNHPSQVLIKNVHVLGGEVSRDALHDVLIEGDKILAIGKKLKLKNKGQQIDGKGGYLTPGLIDAHVHLDGVPGYTAYDPKDEAMLQQAREQIPRSYSYFGFTTILDLTGESGFIANWNKNPMAPRALYCTPLSIPNGYPAIMMGKETQFKHPIAQAMLWDPAQAKTYPSDFKQEQHTPEYVVNLAQKVGSSCVKVFYETGFGPQKNLPVPTVEMIQAVVKEAHQRHMPVYLHGNSQAAYEFALKTGVDVLVHGLWHEEKGVDPQLNQARLQEMAVELKQAGIAVQPTIQVLSGELEETNPHFFDHPYVQHGMPASLVKWYQSEAGQFFKRMLAEQVVEPGASAEDTYLMMKKMYAKPLRSVQNMTANLHKAGATLQFGSDTPSGPFYTQFPGMNGRWEMDRWLEAGMSLEELFAALTQANAKALGLGDKIGRVAVGMQADLLLLKDNPLKTVQAYDQIDTVVLRGKPMARAQLSATRSK</sequence>
<dbReference type="InterPro" id="IPR051781">
    <property type="entry name" value="Metallo-dep_Hydrolase"/>
</dbReference>
<dbReference type="Gene3D" id="3.30.110.90">
    <property type="entry name" value="Amidohydrolase"/>
    <property type="match status" value="1"/>
</dbReference>
<dbReference type="PROSITE" id="PS01137">
    <property type="entry name" value="TATD_1"/>
    <property type="match status" value="1"/>
</dbReference>
<dbReference type="InterPro" id="IPR018228">
    <property type="entry name" value="DNase_TatD-rel_CS"/>
</dbReference>
<evidence type="ECO:0000313" key="4">
    <source>
        <dbReference type="Proteomes" id="UP001181355"/>
    </source>
</evidence>
<evidence type="ECO:0000313" key="3">
    <source>
        <dbReference type="EMBL" id="WMW80830.1"/>
    </source>
</evidence>
<feature type="chain" id="PRO_5046762894" evidence="1">
    <location>
        <begin position="36"/>
        <end position="516"/>
    </location>
</feature>
<organism evidence="3 4">
    <name type="scientific">Undibacterium cyanobacteriorum</name>
    <dbReference type="NCBI Taxonomy" id="3073561"/>
    <lineage>
        <taxon>Bacteria</taxon>
        <taxon>Pseudomonadati</taxon>
        <taxon>Pseudomonadota</taxon>
        <taxon>Betaproteobacteria</taxon>
        <taxon>Burkholderiales</taxon>
        <taxon>Oxalobacteraceae</taxon>
        <taxon>Undibacterium</taxon>
    </lineage>
</organism>
<dbReference type="PANTHER" id="PTHR43135">
    <property type="entry name" value="ALPHA-D-RIBOSE 1-METHYLPHOSPHONATE 5-TRIPHOSPHATE DIPHOSPHATASE"/>
    <property type="match status" value="1"/>
</dbReference>
<dbReference type="SUPFAM" id="SSF51556">
    <property type="entry name" value="Metallo-dependent hydrolases"/>
    <property type="match status" value="1"/>
</dbReference>
<dbReference type="PANTHER" id="PTHR43135:SF3">
    <property type="entry name" value="ALPHA-D-RIBOSE 1-METHYLPHOSPHONATE 5-TRIPHOSPHATE DIPHOSPHATASE"/>
    <property type="match status" value="1"/>
</dbReference>
<dbReference type="InterPro" id="IPR011059">
    <property type="entry name" value="Metal-dep_hydrolase_composite"/>
</dbReference>
<keyword evidence="4" id="KW-1185">Reference proteome</keyword>
<feature type="signal peptide" evidence="1">
    <location>
        <begin position="1"/>
        <end position="35"/>
    </location>
</feature>